<protein>
    <submittedName>
        <fullName evidence="1">Uncharacterized protein</fullName>
    </submittedName>
</protein>
<reference evidence="1" key="1">
    <citation type="submission" date="2023-05" db="EMBL/GenBank/DDBJ databases">
        <title>Complete genome sequence of three non-O157 smooth Escherichia coli infecting phages.</title>
        <authorList>
            <person name="Pas C."/>
            <person name="Briers Y."/>
            <person name="Fieseler L."/>
        </authorList>
    </citation>
    <scope>NUCLEOTIDE SEQUENCE</scope>
</reference>
<dbReference type="Proteomes" id="UP001182171">
    <property type="component" value="Segment"/>
</dbReference>
<dbReference type="EMBL" id="OQ921331">
    <property type="protein sequence ID" value="WMX18829.1"/>
    <property type="molecule type" value="Genomic_DNA"/>
</dbReference>
<evidence type="ECO:0000313" key="2">
    <source>
        <dbReference type="Proteomes" id="UP001182171"/>
    </source>
</evidence>
<keyword evidence="2" id="KW-1185">Reference proteome</keyword>
<accession>A0AA51VHI2</accession>
<proteinExistence type="predicted"/>
<evidence type="ECO:0000313" key="1">
    <source>
        <dbReference type="EMBL" id="WMX18829.1"/>
    </source>
</evidence>
<name>A0AA51VHI2_9CAUD</name>
<organism evidence="1 2">
    <name type="scientific">Escherichia phage vB_EcoP_PAS7</name>
    <dbReference type="NCBI Taxonomy" id="3053875"/>
    <lineage>
        <taxon>Viruses</taxon>
        <taxon>Duplodnaviria</taxon>
        <taxon>Heunggongvirae</taxon>
        <taxon>Uroviricota</taxon>
        <taxon>Caudoviricetes</taxon>
        <taxon>Autographivirales</taxon>
        <taxon>Autoscriptoviridae</taxon>
        <taxon>Slopekvirinae</taxon>
        <taxon>Cepavirus</taxon>
        <taxon>Cepavirus PAS7</taxon>
    </lineage>
</organism>
<sequence length="81" mass="8861">MTRYGAGAHTFRFGSGARDRIVVPDAGTTVTVEYWSGTEWVMDVDSPIDSPATLYTRLVRVRLTADGGFSFDVVEAIDESN</sequence>